<dbReference type="GO" id="GO:0016757">
    <property type="term" value="F:glycosyltransferase activity"/>
    <property type="evidence" value="ECO:0007669"/>
    <property type="project" value="UniProtKB-ARBA"/>
</dbReference>
<dbReference type="EMBL" id="LZYB01000002">
    <property type="protein sequence ID" value="OBV11385.1"/>
    <property type="molecule type" value="Genomic_DNA"/>
</dbReference>
<dbReference type="CDD" id="cd03814">
    <property type="entry name" value="GT4-like"/>
    <property type="match status" value="1"/>
</dbReference>
<dbReference type="AlphaFoldDB" id="A0A1A7BJM0"/>
<dbReference type="STRING" id="1300349.I603_0828"/>
<protein>
    <submittedName>
        <fullName evidence="2">Glycosyltransferase</fullName>
    </submittedName>
</protein>
<keyword evidence="2" id="KW-0808">Transferase</keyword>
<dbReference type="SUPFAM" id="SSF53756">
    <property type="entry name" value="UDP-Glycosyltransferase/glycogen phosphorylase"/>
    <property type="match status" value="1"/>
</dbReference>
<keyword evidence="3" id="KW-1185">Reference proteome</keyword>
<dbReference type="Pfam" id="PF13439">
    <property type="entry name" value="Glyco_transf_4"/>
    <property type="match status" value="1"/>
</dbReference>
<gene>
    <name evidence="2" type="ORF">I603_0828</name>
</gene>
<comment type="caution">
    <text evidence="2">The sequence shown here is derived from an EMBL/GenBank/DDBJ whole genome shotgun (WGS) entry which is preliminary data.</text>
</comment>
<evidence type="ECO:0000259" key="1">
    <source>
        <dbReference type="Pfam" id="PF13439"/>
    </source>
</evidence>
<reference evidence="2 3" key="1">
    <citation type="submission" date="2016-06" db="EMBL/GenBank/DDBJ databases">
        <title>Genome sequence of Porphyrobacter dokdonensis DSW-74.</title>
        <authorList>
            <person name="Kim J.F."/>
            <person name="Song J.Y."/>
        </authorList>
    </citation>
    <scope>NUCLEOTIDE SEQUENCE [LARGE SCALE GENOMIC DNA]</scope>
    <source>
        <strain evidence="2 3">DSW-74</strain>
    </source>
</reference>
<evidence type="ECO:0000313" key="3">
    <source>
        <dbReference type="Proteomes" id="UP000092484"/>
    </source>
</evidence>
<dbReference type="PANTHER" id="PTHR45947:SF3">
    <property type="entry name" value="SULFOQUINOVOSYL TRANSFERASE SQD2"/>
    <property type="match status" value="1"/>
</dbReference>
<dbReference type="Gene3D" id="3.40.50.2000">
    <property type="entry name" value="Glycogen Phosphorylase B"/>
    <property type="match status" value="2"/>
</dbReference>
<name>A0A1A7BJM0_9SPHN</name>
<feature type="domain" description="Glycosyltransferase subfamily 4-like N-terminal" evidence="1">
    <location>
        <begin position="20"/>
        <end position="185"/>
    </location>
</feature>
<sequence>MQISDLRIALFSGNYNYTRDGANQALNRLVGSLLAKGAAVRVYSPTVAEPAFPPTGDLVSLPSIAMPVKGRGEYRLPLGFNAAVRRDLDKFAPNIVHLSSPDPSGHAALRWAQDHDIPVLASVHTRFETYPRYYKMAFLEPLIVRMLRRFYNRCDALVAPSQSMIDELLAMEMHDDIGLWTRGVDRTIFSSARRDPEWRRSIGLADDDVAIVFLGRLVMEKGLDVFAETIIHLRRKQVPHKVLVIGDGPAREWFEKNLPGGIFAGFKTGEALGAALASGDVFFNPSVTEAFGNVTLEAMACGLPVVAAGATGSASIVREGVTGKLVPLAGLSADVAGCADALASYCTDRALRAAHGAAGETRACEYSWEAINQVVADTYVRLVEDRRALQERERRDAA</sequence>
<organism evidence="2 3">
    <name type="scientific">Erythrobacter dokdonensis DSW-74</name>
    <dbReference type="NCBI Taxonomy" id="1300349"/>
    <lineage>
        <taxon>Bacteria</taxon>
        <taxon>Pseudomonadati</taxon>
        <taxon>Pseudomonadota</taxon>
        <taxon>Alphaproteobacteria</taxon>
        <taxon>Sphingomonadales</taxon>
        <taxon>Erythrobacteraceae</taxon>
        <taxon>Erythrobacter/Porphyrobacter group</taxon>
        <taxon>Erythrobacter</taxon>
    </lineage>
</organism>
<dbReference type="PATRIC" id="fig|1300349.4.peg.824"/>
<dbReference type="InterPro" id="IPR050194">
    <property type="entry name" value="Glycosyltransferase_grp1"/>
</dbReference>
<proteinExistence type="predicted"/>
<dbReference type="RefSeq" id="WP_068862573.1">
    <property type="nucleotide sequence ID" value="NZ_LZYB01000002.1"/>
</dbReference>
<accession>A0A1A7BJM0</accession>
<dbReference type="PANTHER" id="PTHR45947">
    <property type="entry name" value="SULFOQUINOVOSYL TRANSFERASE SQD2"/>
    <property type="match status" value="1"/>
</dbReference>
<dbReference type="Pfam" id="PF13692">
    <property type="entry name" value="Glyco_trans_1_4"/>
    <property type="match status" value="1"/>
</dbReference>
<dbReference type="Proteomes" id="UP000092484">
    <property type="component" value="Unassembled WGS sequence"/>
</dbReference>
<evidence type="ECO:0000313" key="2">
    <source>
        <dbReference type="EMBL" id="OBV11385.1"/>
    </source>
</evidence>
<dbReference type="InterPro" id="IPR028098">
    <property type="entry name" value="Glyco_trans_4-like_N"/>
</dbReference>